<feature type="transmembrane region" description="Helical" evidence="1">
    <location>
        <begin position="16"/>
        <end position="35"/>
    </location>
</feature>
<dbReference type="InterPro" id="IPR038765">
    <property type="entry name" value="Papain-like_cys_pep_sf"/>
</dbReference>
<feature type="transmembrane region" description="Helical" evidence="1">
    <location>
        <begin position="114"/>
        <end position="137"/>
    </location>
</feature>
<dbReference type="SUPFAM" id="SSF54001">
    <property type="entry name" value="Cysteine proteinases"/>
    <property type="match status" value="1"/>
</dbReference>
<dbReference type="Gene3D" id="3.10.620.30">
    <property type="match status" value="1"/>
</dbReference>
<feature type="transmembrane region" description="Helical" evidence="1">
    <location>
        <begin position="636"/>
        <end position="654"/>
    </location>
</feature>
<evidence type="ECO:0000259" key="2">
    <source>
        <dbReference type="SMART" id="SM00460"/>
    </source>
</evidence>
<evidence type="ECO:0000313" key="3">
    <source>
        <dbReference type="EMBL" id="KUK46045.1"/>
    </source>
</evidence>
<feature type="transmembrane region" description="Helical" evidence="1">
    <location>
        <begin position="67"/>
        <end position="93"/>
    </location>
</feature>
<gene>
    <name evidence="3" type="ORF">XD73_1081</name>
</gene>
<dbReference type="AlphaFoldDB" id="A0A117LGK8"/>
<dbReference type="PANTHER" id="PTHR42736:SF1">
    <property type="entry name" value="PROTEIN-GLUTAMINE GAMMA-GLUTAMYLTRANSFERASE"/>
    <property type="match status" value="1"/>
</dbReference>
<keyword evidence="1" id="KW-0812">Transmembrane</keyword>
<organism evidence="3 4">
    <name type="scientific">Anaerolinea thermophila</name>
    <dbReference type="NCBI Taxonomy" id="167964"/>
    <lineage>
        <taxon>Bacteria</taxon>
        <taxon>Bacillati</taxon>
        <taxon>Chloroflexota</taxon>
        <taxon>Anaerolineae</taxon>
        <taxon>Anaerolineales</taxon>
        <taxon>Anaerolineaceae</taxon>
        <taxon>Anaerolinea</taxon>
    </lineage>
</organism>
<feature type="transmembrane region" description="Helical" evidence="1">
    <location>
        <begin position="149"/>
        <end position="166"/>
    </location>
</feature>
<feature type="transmembrane region" description="Helical" evidence="1">
    <location>
        <begin position="218"/>
        <end position="237"/>
    </location>
</feature>
<evidence type="ECO:0000313" key="4">
    <source>
        <dbReference type="Proteomes" id="UP000064249"/>
    </source>
</evidence>
<dbReference type="InterPro" id="IPR002931">
    <property type="entry name" value="Transglutaminase-like"/>
</dbReference>
<dbReference type="EMBL" id="LGFU01000083">
    <property type="protein sequence ID" value="KUK46045.1"/>
    <property type="molecule type" value="Genomic_DNA"/>
</dbReference>
<evidence type="ECO:0000256" key="1">
    <source>
        <dbReference type="SAM" id="Phobius"/>
    </source>
</evidence>
<name>A0A117LGK8_9CHLR</name>
<dbReference type="Proteomes" id="UP000064249">
    <property type="component" value="Unassembled WGS sequence"/>
</dbReference>
<dbReference type="Pfam" id="PF01841">
    <property type="entry name" value="Transglut_core"/>
    <property type="match status" value="1"/>
</dbReference>
<comment type="caution">
    <text evidence="3">The sequence shown here is derived from an EMBL/GenBank/DDBJ whole genome shotgun (WGS) entry which is preliminary data.</text>
</comment>
<sequence length="789" mass="90553">MTQKVENAPNKRWGDLWIAVILVSTVTMVALRLWTTEWASDLYILVFLSFFAALTGLALGYSEFSGLVSFLISAVYGLFISGWLFGLTVDSAMPWRERIFYFLGWRLRYTTEQFLAGNPITYPILFLTILAVLIWVLGTLSTYLIIRKGAAWSAILPLGITLLVISHYDQNIARNMQFLMTFIFFSLLILGRMTFLHFQKQWHTEGIGTPTDTQSDLTKTLVILVIILLIIAWAVPVTPRQVTSYSRFWDNLSQSWDKFWDQIPDIFTITRSTPTSTAGIFGNSLDLGSGTPASEDIVFTVKLETGGLSDYRNYWRARSYATYQDGDWTTLAIPEENFLFPKNFEIDYTTDPGQIERYTFTSDTSRMINLYAAGQPVMASRPVIKLSQRISETEEDPIALIADPAINAEDTYQVDSRIYLPTIIELRNASQEYPDWLSPYLQLPEDFSEDVARLALDITDIYNNPYDKASAITRYLRQNIEYSRTIPNRPNRADPIEWFLFDVRTGFCNYYATAEVLMLRSLGIPARIGVGYAQGEYDSETESYIVRRLDSHAWPEVYFPGVGWVIFEPTTAQPTVSLPLGEENLDEEGLPLLPDEKNIEDRLPEPGGIPTQSLEDLIADQAESGRSPFNLQPKHIVWIILSIFAVGLLAWIFIRYQPSYIKLKIDPLPVVLERSLLKHNVTVPEWLKRWRYRALMSVPERAYRQLGWSMRIMGQNLNPAETATERALRLTAILPELEQPARDIINEYHLDRFSRHIINEERAKQAARKIRNLAIKARFQQLFKFLKKT</sequence>
<protein>
    <submittedName>
        <fullName evidence="3">Putative membrane protein</fullName>
    </submittedName>
</protein>
<dbReference type="SMART" id="SM00460">
    <property type="entry name" value="TGc"/>
    <property type="match status" value="1"/>
</dbReference>
<feature type="transmembrane region" description="Helical" evidence="1">
    <location>
        <begin position="42"/>
        <end position="61"/>
    </location>
</feature>
<keyword evidence="1" id="KW-0472">Membrane</keyword>
<dbReference type="PANTHER" id="PTHR42736">
    <property type="entry name" value="PROTEIN-GLUTAMINE GAMMA-GLUTAMYLTRANSFERASE"/>
    <property type="match status" value="1"/>
</dbReference>
<keyword evidence="1" id="KW-1133">Transmembrane helix</keyword>
<feature type="transmembrane region" description="Helical" evidence="1">
    <location>
        <begin position="178"/>
        <end position="198"/>
    </location>
</feature>
<feature type="domain" description="Transglutaminase-like" evidence="2">
    <location>
        <begin position="500"/>
        <end position="571"/>
    </location>
</feature>
<reference evidence="3 4" key="1">
    <citation type="journal article" date="2015" name="MBio">
        <title>Genome-Resolved Metagenomic Analysis Reveals Roles for Candidate Phyla and Other Microbial Community Members in Biogeochemical Transformations in Oil Reservoirs.</title>
        <authorList>
            <person name="Hu P."/>
            <person name="Tom L."/>
            <person name="Singh A."/>
            <person name="Thomas B.C."/>
            <person name="Baker B.J."/>
            <person name="Piceno Y.M."/>
            <person name="Andersen G.L."/>
            <person name="Banfield J.F."/>
        </authorList>
    </citation>
    <scope>NUCLEOTIDE SEQUENCE [LARGE SCALE GENOMIC DNA]</scope>
    <source>
        <strain evidence="3">46_16</strain>
    </source>
</reference>
<dbReference type="InterPro" id="IPR052901">
    <property type="entry name" value="Bact_TGase-like"/>
</dbReference>
<accession>A0A117LGK8</accession>
<proteinExistence type="predicted"/>